<dbReference type="InterPro" id="IPR010152">
    <property type="entry name" value="CRISPR-assoc_prot_Cas2_sub"/>
</dbReference>
<dbReference type="EMBL" id="VJOM01000029">
    <property type="protein sequence ID" value="TSE29835.1"/>
    <property type="molecule type" value="Genomic_DNA"/>
</dbReference>
<dbReference type="NCBIfam" id="TIGR01873">
    <property type="entry name" value="cas_CT1978"/>
    <property type="match status" value="1"/>
</dbReference>
<dbReference type="GO" id="GO:0016787">
    <property type="term" value="F:hydrolase activity"/>
    <property type="evidence" value="ECO:0007669"/>
    <property type="project" value="UniProtKB-KW"/>
</dbReference>
<dbReference type="EC" id="3.1.-.-" evidence="1"/>
<sequence length="103" mass="11420">MSMTVVVTRNVSARVRGFLASVMLELAPGVYAGLRISPAVRSRVWQVLEQWFTHESQASIIMLWPDKEIPGGLEVNTLGTPPVKLADVNGILLSQRPIRHTEE</sequence>
<dbReference type="RefSeq" id="WP_043698595.1">
    <property type="nucleotide sequence ID" value="NZ_CP083911.1"/>
</dbReference>
<dbReference type="Gene3D" id="3.30.70.240">
    <property type="match status" value="1"/>
</dbReference>
<dbReference type="Pfam" id="PF09707">
    <property type="entry name" value="Cas_Cas2CT1978"/>
    <property type="match status" value="1"/>
</dbReference>
<accession>A0A554X206</accession>
<dbReference type="Proteomes" id="UP000317763">
    <property type="component" value="Unassembled WGS sequence"/>
</dbReference>
<dbReference type="STRING" id="307486.GCA_000807215_00269"/>
<gene>
    <name evidence="1" type="primary">ygbF</name>
    <name evidence="1" type="ORF">Ttaiw_02168</name>
</gene>
<evidence type="ECO:0000313" key="1">
    <source>
        <dbReference type="EMBL" id="TSE29835.1"/>
    </source>
</evidence>
<dbReference type="AlphaFoldDB" id="A0A554X206"/>
<keyword evidence="2" id="KW-1185">Reference proteome</keyword>
<name>A0A554X206_9BURK</name>
<dbReference type="OrthoDB" id="8527479at2"/>
<organism evidence="1 2">
    <name type="scientific">Tepidimonas taiwanensis</name>
    <dbReference type="NCBI Taxonomy" id="307486"/>
    <lineage>
        <taxon>Bacteria</taxon>
        <taxon>Pseudomonadati</taxon>
        <taxon>Pseudomonadota</taxon>
        <taxon>Betaproteobacteria</taxon>
        <taxon>Burkholderiales</taxon>
        <taxon>Tepidimonas</taxon>
    </lineage>
</organism>
<proteinExistence type="predicted"/>
<comment type="caution">
    <text evidence="1">The sequence shown here is derived from an EMBL/GenBank/DDBJ whole genome shotgun (WGS) entry which is preliminary data.</text>
</comment>
<protein>
    <submittedName>
        <fullName evidence="1">CRISPR-associated endoribonuclease Cas2</fullName>
        <ecNumber evidence="1">3.1.-.-</ecNumber>
    </submittedName>
</protein>
<reference evidence="1 2" key="1">
    <citation type="submission" date="2019-07" db="EMBL/GenBank/DDBJ databases">
        <title>Tepidimonas taiwanensis I1-1 draft genome.</title>
        <authorList>
            <person name="Da Costa M.S."/>
            <person name="Froufe H.J.C."/>
            <person name="Egas C."/>
            <person name="Albuquerque L."/>
        </authorList>
    </citation>
    <scope>NUCLEOTIDE SEQUENCE [LARGE SCALE GENOMIC DNA]</scope>
    <source>
        <strain evidence="1 2">I1-1</strain>
    </source>
</reference>
<keyword evidence="1" id="KW-0378">Hydrolase</keyword>
<evidence type="ECO:0000313" key="2">
    <source>
        <dbReference type="Proteomes" id="UP000317763"/>
    </source>
</evidence>